<gene>
    <name evidence="1" type="ORF">SDC9_206160</name>
</gene>
<dbReference type="AlphaFoldDB" id="A0A645J416"/>
<evidence type="ECO:0000313" key="1">
    <source>
        <dbReference type="EMBL" id="MPN58455.1"/>
    </source>
</evidence>
<comment type="caution">
    <text evidence="1">The sequence shown here is derived from an EMBL/GenBank/DDBJ whole genome shotgun (WGS) entry which is preliminary data.</text>
</comment>
<sequence>MIVQYFPQSKDLSNEENADMAEHLYSCLEFITVGENVVMGQDLHNEMVEGVLYFYIRYPIRIVRNSIAAELMGEVKVNAKSGQ</sequence>
<protein>
    <submittedName>
        <fullName evidence="1">Uncharacterized protein</fullName>
    </submittedName>
</protein>
<dbReference type="EMBL" id="VSSQ01131155">
    <property type="protein sequence ID" value="MPN58455.1"/>
    <property type="molecule type" value="Genomic_DNA"/>
</dbReference>
<proteinExistence type="predicted"/>
<name>A0A645J416_9ZZZZ</name>
<dbReference type="Pfam" id="PF20765">
    <property type="entry name" value="Phage_tail_terminator_8"/>
    <property type="match status" value="1"/>
</dbReference>
<dbReference type="InterPro" id="IPR049254">
    <property type="entry name" value="Phage_tail_terminator"/>
</dbReference>
<reference evidence="1" key="1">
    <citation type="submission" date="2019-08" db="EMBL/GenBank/DDBJ databases">
        <authorList>
            <person name="Kucharzyk K."/>
            <person name="Murdoch R.W."/>
            <person name="Higgins S."/>
            <person name="Loffler F."/>
        </authorList>
    </citation>
    <scope>NUCLEOTIDE SEQUENCE</scope>
</reference>
<accession>A0A645J416</accession>
<organism evidence="1">
    <name type="scientific">bioreactor metagenome</name>
    <dbReference type="NCBI Taxonomy" id="1076179"/>
    <lineage>
        <taxon>unclassified sequences</taxon>
        <taxon>metagenomes</taxon>
        <taxon>ecological metagenomes</taxon>
    </lineage>
</organism>